<dbReference type="GeneID" id="19304690"/>
<proteinExistence type="predicted"/>
<feature type="compositionally biased region" description="Polar residues" evidence="1">
    <location>
        <begin position="133"/>
        <end position="149"/>
    </location>
</feature>
<dbReference type="eggNOG" id="ENOG502RC0T">
    <property type="taxonomic scope" value="Eukaryota"/>
</dbReference>
<keyword evidence="3" id="KW-1185">Reference proteome</keyword>
<dbReference type="STRING" id="670483.S7RAT1"/>
<organism evidence="2 3">
    <name type="scientific">Gloeophyllum trabeum (strain ATCC 11539 / FP-39264 / Madison 617)</name>
    <name type="common">Brown rot fungus</name>
    <dbReference type="NCBI Taxonomy" id="670483"/>
    <lineage>
        <taxon>Eukaryota</taxon>
        <taxon>Fungi</taxon>
        <taxon>Dikarya</taxon>
        <taxon>Basidiomycota</taxon>
        <taxon>Agaricomycotina</taxon>
        <taxon>Agaricomycetes</taxon>
        <taxon>Gloeophyllales</taxon>
        <taxon>Gloeophyllaceae</taxon>
        <taxon>Gloeophyllum</taxon>
    </lineage>
</organism>
<dbReference type="AlphaFoldDB" id="S7RAT1"/>
<evidence type="ECO:0000313" key="3">
    <source>
        <dbReference type="Proteomes" id="UP000030669"/>
    </source>
</evidence>
<feature type="compositionally biased region" description="Polar residues" evidence="1">
    <location>
        <begin position="159"/>
        <end position="170"/>
    </location>
</feature>
<feature type="region of interest" description="Disordered" evidence="1">
    <location>
        <begin position="68"/>
        <end position="170"/>
    </location>
</feature>
<dbReference type="KEGG" id="gtr:GLOTRDRAFT_141106"/>
<dbReference type="Proteomes" id="UP000030669">
    <property type="component" value="Unassembled WGS sequence"/>
</dbReference>
<feature type="region of interest" description="Disordered" evidence="1">
    <location>
        <begin position="199"/>
        <end position="235"/>
    </location>
</feature>
<feature type="region of interest" description="Disordered" evidence="1">
    <location>
        <begin position="1"/>
        <end position="23"/>
    </location>
</feature>
<dbReference type="EMBL" id="KB469311">
    <property type="protein sequence ID" value="EPQ51375.1"/>
    <property type="molecule type" value="Genomic_DNA"/>
</dbReference>
<dbReference type="OrthoDB" id="3215907at2759"/>
<evidence type="ECO:0000256" key="1">
    <source>
        <dbReference type="SAM" id="MobiDB-lite"/>
    </source>
</evidence>
<feature type="compositionally biased region" description="Acidic residues" evidence="1">
    <location>
        <begin position="209"/>
        <end position="221"/>
    </location>
</feature>
<dbReference type="HOGENOM" id="CLU_1098598_0_0_1"/>
<gene>
    <name evidence="2" type="ORF">GLOTRDRAFT_141106</name>
</gene>
<name>S7RAT1_GLOTA</name>
<dbReference type="RefSeq" id="XP_007870339.1">
    <property type="nucleotide sequence ID" value="XM_007872148.1"/>
</dbReference>
<protein>
    <submittedName>
        <fullName evidence="2">Uncharacterized protein</fullName>
    </submittedName>
</protein>
<evidence type="ECO:0000313" key="2">
    <source>
        <dbReference type="EMBL" id="EPQ51375.1"/>
    </source>
</evidence>
<dbReference type="OMA" id="SHPVIRF"/>
<feature type="compositionally biased region" description="Low complexity" evidence="1">
    <location>
        <begin position="81"/>
        <end position="101"/>
    </location>
</feature>
<sequence>MMSYPYTPTYTYPPPPPTSNTLTHHQRMHLLKSTTKLAKVLGAPPKVVDVEVDFDSCDVYLHRNDDPIHVSLTPKHHRSHSTSSSSTRSSMSSRPSTPRSPVKLTKSRRPTTPKPAYSPTPKDPDDVLAAKLSSMSLEPTSFSSSNIQSRPEIHLPSRPSYTTPVLASTQPAERSFTIETEQTQRLRKMDRVRRKLGEGVPLDLVFPQEPEDTDSPLDESPPDYTNGEHGSGLFEDWGFARRRGIRRGASTRV</sequence>
<accession>S7RAT1</accession>
<reference evidence="2 3" key="1">
    <citation type="journal article" date="2012" name="Science">
        <title>The Paleozoic origin of enzymatic lignin decomposition reconstructed from 31 fungal genomes.</title>
        <authorList>
            <person name="Floudas D."/>
            <person name="Binder M."/>
            <person name="Riley R."/>
            <person name="Barry K."/>
            <person name="Blanchette R.A."/>
            <person name="Henrissat B."/>
            <person name="Martinez A.T."/>
            <person name="Otillar R."/>
            <person name="Spatafora J.W."/>
            <person name="Yadav J.S."/>
            <person name="Aerts A."/>
            <person name="Benoit I."/>
            <person name="Boyd A."/>
            <person name="Carlson A."/>
            <person name="Copeland A."/>
            <person name="Coutinho P.M."/>
            <person name="de Vries R.P."/>
            <person name="Ferreira P."/>
            <person name="Findley K."/>
            <person name="Foster B."/>
            <person name="Gaskell J."/>
            <person name="Glotzer D."/>
            <person name="Gorecki P."/>
            <person name="Heitman J."/>
            <person name="Hesse C."/>
            <person name="Hori C."/>
            <person name="Igarashi K."/>
            <person name="Jurgens J.A."/>
            <person name="Kallen N."/>
            <person name="Kersten P."/>
            <person name="Kohler A."/>
            <person name="Kuees U."/>
            <person name="Kumar T.K.A."/>
            <person name="Kuo A."/>
            <person name="LaButti K."/>
            <person name="Larrondo L.F."/>
            <person name="Lindquist E."/>
            <person name="Ling A."/>
            <person name="Lombard V."/>
            <person name="Lucas S."/>
            <person name="Lundell T."/>
            <person name="Martin R."/>
            <person name="McLaughlin D.J."/>
            <person name="Morgenstern I."/>
            <person name="Morin E."/>
            <person name="Murat C."/>
            <person name="Nagy L.G."/>
            <person name="Nolan M."/>
            <person name="Ohm R.A."/>
            <person name="Patyshakuliyeva A."/>
            <person name="Rokas A."/>
            <person name="Ruiz-Duenas F.J."/>
            <person name="Sabat G."/>
            <person name="Salamov A."/>
            <person name="Samejima M."/>
            <person name="Schmutz J."/>
            <person name="Slot J.C."/>
            <person name="St John F."/>
            <person name="Stenlid J."/>
            <person name="Sun H."/>
            <person name="Sun S."/>
            <person name="Syed K."/>
            <person name="Tsang A."/>
            <person name="Wiebenga A."/>
            <person name="Young D."/>
            <person name="Pisabarro A."/>
            <person name="Eastwood D.C."/>
            <person name="Martin F."/>
            <person name="Cullen D."/>
            <person name="Grigoriev I.V."/>
            <person name="Hibbett D.S."/>
        </authorList>
    </citation>
    <scope>NUCLEOTIDE SEQUENCE [LARGE SCALE GENOMIC DNA]</scope>
    <source>
        <strain evidence="2 3">ATCC 11539</strain>
    </source>
</reference>
<feature type="compositionally biased region" description="Low complexity" evidence="1">
    <location>
        <begin position="1"/>
        <end position="10"/>
    </location>
</feature>